<feature type="region of interest" description="Disordered" evidence="2">
    <location>
        <begin position="732"/>
        <end position="768"/>
    </location>
</feature>
<feature type="domain" description="RRM" evidence="3">
    <location>
        <begin position="493"/>
        <end position="567"/>
    </location>
</feature>
<accession>A0AAV7AEG3</accession>
<feature type="region of interest" description="Disordered" evidence="2">
    <location>
        <begin position="601"/>
        <end position="620"/>
    </location>
</feature>
<keyword evidence="5" id="KW-1185">Reference proteome</keyword>
<dbReference type="GO" id="GO:0003723">
    <property type="term" value="F:RNA binding"/>
    <property type="evidence" value="ECO:0007669"/>
    <property type="project" value="UniProtKB-UniRule"/>
</dbReference>
<dbReference type="AlphaFoldDB" id="A0AAV7AEG3"/>
<evidence type="ECO:0000259" key="3">
    <source>
        <dbReference type="PROSITE" id="PS50102"/>
    </source>
</evidence>
<dbReference type="Pfam" id="PF00076">
    <property type="entry name" value="RRM_1"/>
    <property type="match status" value="1"/>
</dbReference>
<feature type="compositionally biased region" description="Polar residues" evidence="2">
    <location>
        <begin position="609"/>
        <end position="618"/>
    </location>
</feature>
<gene>
    <name evidence="4" type="ORF">GDO81_017263</name>
</gene>
<feature type="compositionally biased region" description="Polar residues" evidence="2">
    <location>
        <begin position="878"/>
        <end position="891"/>
    </location>
</feature>
<organism evidence="4 5">
    <name type="scientific">Engystomops pustulosus</name>
    <name type="common">Tungara frog</name>
    <name type="synonym">Physalaemus pustulosus</name>
    <dbReference type="NCBI Taxonomy" id="76066"/>
    <lineage>
        <taxon>Eukaryota</taxon>
        <taxon>Metazoa</taxon>
        <taxon>Chordata</taxon>
        <taxon>Craniata</taxon>
        <taxon>Vertebrata</taxon>
        <taxon>Euteleostomi</taxon>
        <taxon>Amphibia</taxon>
        <taxon>Batrachia</taxon>
        <taxon>Anura</taxon>
        <taxon>Neobatrachia</taxon>
        <taxon>Hyloidea</taxon>
        <taxon>Leptodactylidae</taxon>
        <taxon>Leiuperinae</taxon>
        <taxon>Engystomops</taxon>
    </lineage>
</organism>
<protein>
    <recommendedName>
        <fullName evidence="3">RRM domain-containing protein</fullName>
    </recommendedName>
</protein>
<reference evidence="4" key="1">
    <citation type="thesis" date="2020" institute="ProQuest LLC" country="789 East Eisenhower Parkway, Ann Arbor, MI, USA">
        <title>Comparative Genomics and Chromosome Evolution.</title>
        <authorList>
            <person name="Mudd A.B."/>
        </authorList>
    </citation>
    <scope>NUCLEOTIDE SEQUENCE</scope>
    <source>
        <strain evidence="4">237g6f4</strain>
        <tissue evidence="4">Blood</tissue>
    </source>
</reference>
<dbReference type="InterPro" id="IPR012677">
    <property type="entry name" value="Nucleotide-bd_a/b_plait_sf"/>
</dbReference>
<name>A0AAV7AEG3_ENGPU</name>
<evidence type="ECO:0000256" key="1">
    <source>
        <dbReference type="PROSITE-ProRule" id="PRU00176"/>
    </source>
</evidence>
<dbReference type="EMBL" id="WNYA01000008">
    <property type="protein sequence ID" value="KAG8559180.1"/>
    <property type="molecule type" value="Genomic_DNA"/>
</dbReference>
<comment type="caution">
    <text evidence="4">The sequence shown here is derived from an EMBL/GenBank/DDBJ whole genome shotgun (WGS) entry which is preliminary data.</text>
</comment>
<evidence type="ECO:0000313" key="4">
    <source>
        <dbReference type="EMBL" id="KAG8559180.1"/>
    </source>
</evidence>
<dbReference type="SUPFAM" id="SSF54928">
    <property type="entry name" value="RNA-binding domain, RBD"/>
    <property type="match status" value="1"/>
</dbReference>
<sequence>MLLPPEDRRFIKECGHIYKYIKDNPFLSIVDNFVQLKSQSTEIFDSEIYSSMENLTYLEDTYCTADNCESMLHSADHSDYLAVSSKSSEYDLPCHVKQTIGKNLKEHESSFLEGYEKKITDGTLNIKSKDNGLNFEGPDRTVAQDEMKTTQPWLKCFSDFPDRPVDQDCSSVDDETFFSVKSGSFYSRSSSPFSLDDSTDVERCVFEETLEDLSSFSFYKQSPLANFHPLLRDLSFQNTKFTTNEEIHSVVGKSKNKDVSCNTDLSGDISLPYMSKETQTNRRITQDIGVNTDPMEGGFFSQTPAAAHEEARIGKDVGESRGTSERSSSDALLQRAVKAELLLVDVQRWLCWQMCWKTQQQTIESFFNLNKEPGDQPTSGTSFNLSSALAEVEENYQEMRAKVKSGTPLDDLVPLAISAKLTTVETSTDNLLKDTFRLSGRQDISVIAAEDLKKTKCMNNDLDASFMSSLDKSFQKPDEIGPEDHLSEKPKQYYVHVGNVAHCVKEAELLDLFGKYHVNSIFLEESSLTCCYAVLTLSNSEDAEAAIKEMDGKIMYGKKLKVRAVKTSKHNLSLSFEKIKSVSTEIPLDAKELDIAETKENVVSEPPQCDSTKPSQVQPDHRHFPPVGEVFTHTTSNNFYSPTNTHQGMAPHCISPGFSNFMPPGYPYLLQSHRSHMVSYSSMPNFAYVPFSYPSYKLHSSPFHPSVAHPNSGHLQFGKDEASVLHAMPMKSIHSTDKQSNSRTRSFVHKKRNFSATNTKLPERSTGAANMDDKCAVVKSASEPTTAFIPSLNEKPDQSKTTSQDAALKYPITPASVEENPSAECLSSPEKPRNLSEASNLKSATPLRFPTSVPSSVSIPEASKPFVNPNCRAEDGTPSANPARGSTTATSEQDDLSSAGIPDWGVLPKLTASEGPGVVIPNKLNFSQFKRVVEFLSKRHKGATRQQIVGALEDVRVNRGGSFGVMTIPQIIFAASLLLSGNFPPA</sequence>
<dbReference type="Gene3D" id="3.30.70.330">
    <property type="match status" value="1"/>
</dbReference>
<dbReference type="InterPro" id="IPR035979">
    <property type="entry name" value="RBD_domain_sf"/>
</dbReference>
<dbReference type="InterPro" id="IPR000504">
    <property type="entry name" value="RRM_dom"/>
</dbReference>
<evidence type="ECO:0000256" key="2">
    <source>
        <dbReference type="SAM" id="MobiDB-lite"/>
    </source>
</evidence>
<dbReference type="PROSITE" id="PS50102">
    <property type="entry name" value="RRM"/>
    <property type="match status" value="1"/>
</dbReference>
<feature type="region of interest" description="Disordered" evidence="2">
    <location>
        <begin position="813"/>
        <end position="900"/>
    </location>
</feature>
<proteinExistence type="predicted"/>
<evidence type="ECO:0000313" key="5">
    <source>
        <dbReference type="Proteomes" id="UP000824782"/>
    </source>
</evidence>
<dbReference type="SMART" id="SM00360">
    <property type="entry name" value="RRM"/>
    <property type="match status" value="1"/>
</dbReference>
<dbReference type="Proteomes" id="UP000824782">
    <property type="component" value="Unassembled WGS sequence"/>
</dbReference>
<keyword evidence="1" id="KW-0694">RNA-binding</keyword>